<dbReference type="Proteomes" id="UP001500936">
    <property type="component" value="Unassembled WGS sequence"/>
</dbReference>
<name>A0ABP8JTJ4_9BACT</name>
<organism evidence="1 2">
    <name type="scientific">Nibrella viscosa</name>
    <dbReference type="NCBI Taxonomy" id="1084524"/>
    <lineage>
        <taxon>Bacteria</taxon>
        <taxon>Pseudomonadati</taxon>
        <taxon>Bacteroidota</taxon>
        <taxon>Cytophagia</taxon>
        <taxon>Cytophagales</taxon>
        <taxon>Spirosomataceae</taxon>
        <taxon>Nibrella</taxon>
    </lineage>
</organism>
<proteinExistence type="predicted"/>
<comment type="caution">
    <text evidence="1">The sequence shown here is derived from an EMBL/GenBank/DDBJ whole genome shotgun (WGS) entry which is preliminary data.</text>
</comment>
<evidence type="ECO:0000313" key="2">
    <source>
        <dbReference type="Proteomes" id="UP001500936"/>
    </source>
</evidence>
<gene>
    <name evidence="1" type="ORF">GCM10023187_03490</name>
</gene>
<evidence type="ECO:0000313" key="1">
    <source>
        <dbReference type="EMBL" id="GAA4395951.1"/>
    </source>
</evidence>
<sequence length="75" mass="8887">MEAIADPTIVRVLCGINSADDIYYRLTFFDTGTVRIERPFSMVDTQQEIETIEEAAERHKWLVWDLEEHQTEQWV</sequence>
<protein>
    <submittedName>
        <fullName evidence="1">Uncharacterized protein</fullName>
    </submittedName>
</protein>
<reference evidence="2" key="1">
    <citation type="journal article" date="2019" name="Int. J. Syst. Evol. Microbiol.">
        <title>The Global Catalogue of Microorganisms (GCM) 10K type strain sequencing project: providing services to taxonomists for standard genome sequencing and annotation.</title>
        <authorList>
            <consortium name="The Broad Institute Genomics Platform"/>
            <consortium name="The Broad Institute Genome Sequencing Center for Infectious Disease"/>
            <person name="Wu L."/>
            <person name="Ma J."/>
        </authorList>
    </citation>
    <scope>NUCLEOTIDE SEQUENCE [LARGE SCALE GENOMIC DNA]</scope>
    <source>
        <strain evidence="2">JCM 17925</strain>
    </source>
</reference>
<dbReference type="RefSeq" id="WP_345263328.1">
    <property type="nucleotide sequence ID" value="NZ_BAABHB010000001.1"/>
</dbReference>
<keyword evidence="2" id="KW-1185">Reference proteome</keyword>
<dbReference type="EMBL" id="BAABHB010000001">
    <property type="protein sequence ID" value="GAA4395951.1"/>
    <property type="molecule type" value="Genomic_DNA"/>
</dbReference>
<accession>A0ABP8JTJ4</accession>